<keyword evidence="1" id="KW-0378">Hydrolase</keyword>
<keyword evidence="2" id="KW-0732">Signal</keyword>
<feature type="chain" id="PRO_5046178020" evidence="2">
    <location>
        <begin position="23"/>
        <end position="436"/>
    </location>
</feature>
<comment type="caution">
    <text evidence="3">The sequence shown here is derived from an EMBL/GenBank/DDBJ whole genome shotgun (WGS) entry which is preliminary data.</text>
</comment>
<dbReference type="PANTHER" id="PTHR34853:SF5">
    <property type="entry name" value="LIP-DOMAIN-CONTAINING PROTEIN-RELATED"/>
    <property type="match status" value="1"/>
</dbReference>
<evidence type="ECO:0000256" key="1">
    <source>
        <dbReference type="ARBA" id="ARBA00022801"/>
    </source>
</evidence>
<sequence length="436" mass="47040">MNMYTSIFTSLTLSLLAAVSSALQTGHDPIISHLNTSLPAAIPPSLDPFYTAPVGFEYTTPGTILRIRRAPGNFTAVMGSNCSAAYNIVYRTTNSRYLPSWSVTTLLIPSTPLTNSTVSGLGSALLSYLIPYNSVDVDSSPSYILYSSSTPPYGDQLGSGWFVNVPDFEGPTASNVAGIEEAHAVLDSIRAVLSSDLGLAIDAQNALWGYSGGSIAAEWALEFQEQYAPELKITGAALGGLVCNTTYVFDTVGNTMWASHGIAGLLGVTSQYPDAYNYILDHLKPSGPYNKTTFLSIRNMSYDQGHAAFNGQNMYDYFINGRDVMQAEPVKRALQLNTIMTYHGVPQTPLFIYKAIHDEITPINQTDAYVERVCGLGVNVLYQRNTRGGHVDELTNGAARAMTWLTTVLEGRYASIYSTTGCIVQNVTVGESNTGL</sequence>
<dbReference type="AlphaFoldDB" id="A0AAD4L0X8"/>
<dbReference type="Gene3D" id="3.40.50.1820">
    <property type="entry name" value="alpha/beta hydrolase"/>
    <property type="match status" value="1"/>
</dbReference>
<dbReference type="Gene3D" id="1.10.260.130">
    <property type="match status" value="1"/>
</dbReference>
<proteinExistence type="predicted"/>
<name>A0AAD4L0X8_9EURO</name>
<dbReference type="InterPro" id="IPR005152">
    <property type="entry name" value="Lipase_secreted"/>
</dbReference>
<evidence type="ECO:0000313" key="4">
    <source>
        <dbReference type="Proteomes" id="UP001201262"/>
    </source>
</evidence>
<dbReference type="SUPFAM" id="SSF53474">
    <property type="entry name" value="alpha/beta-Hydrolases"/>
    <property type="match status" value="1"/>
</dbReference>
<keyword evidence="4" id="KW-1185">Reference proteome</keyword>
<reference evidence="3" key="1">
    <citation type="submission" date="2021-12" db="EMBL/GenBank/DDBJ databases">
        <title>Convergent genome expansion in fungi linked to evolution of root-endophyte symbiosis.</title>
        <authorList>
            <consortium name="DOE Joint Genome Institute"/>
            <person name="Ke Y.-H."/>
            <person name="Bonito G."/>
            <person name="Liao H.-L."/>
            <person name="Looney B."/>
            <person name="Rojas-Flechas A."/>
            <person name="Nash J."/>
            <person name="Hameed K."/>
            <person name="Schadt C."/>
            <person name="Martin F."/>
            <person name="Crous P.W."/>
            <person name="Miettinen O."/>
            <person name="Magnuson J.K."/>
            <person name="Labbe J."/>
            <person name="Jacobson D."/>
            <person name="Doktycz M.J."/>
            <person name="Veneault-Fourrey C."/>
            <person name="Kuo A."/>
            <person name="Mondo S."/>
            <person name="Calhoun S."/>
            <person name="Riley R."/>
            <person name="Ohm R."/>
            <person name="LaButti K."/>
            <person name="Andreopoulos B."/>
            <person name="Pangilinan J."/>
            <person name="Nolan M."/>
            <person name="Tritt A."/>
            <person name="Clum A."/>
            <person name="Lipzen A."/>
            <person name="Daum C."/>
            <person name="Barry K."/>
            <person name="Grigoriev I.V."/>
            <person name="Vilgalys R."/>
        </authorList>
    </citation>
    <scope>NUCLEOTIDE SEQUENCE</scope>
    <source>
        <strain evidence="3">PMI_201</strain>
    </source>
</reference>
<dbReference type="GeneID" id="70246019"/>
<dbReference type="Proteomes" id="UP001201262">
    <property type="component" value="Unassembled WGS sequence"/>
</dbReference>
<evidence type="ECO:0000256" key="2">
    <source>
        <dbReference type="SAM" id="SignalP"/>
    </source>
</evidence>
<feature type="signal peptide" evidence="2">
    <location>
        <begin position="1"/>
        <end position="22"/>
    </location>
</feature>
<dbReference type="EMBL" id="JAJTJA010000004">
    <property type="protein sequence ID" value="KAH8700874.1"/>
    <property type="molecule type" value="Genomic_DNA"/>
</dbReference>
<dbReference type="RefSeq" id="XP_046074580.1">
    <property type="nucleotide sequence ID" value="XM_046215732.1"/>
</dbReference>
<gene>
    <name evidence="3" type="ORF">BGW36DRAFT_375156</name>
</gene>
<evidence type="ECO:0000313" key="3">
    <source>
        <dbReference type="EMBL" id="KAH8700874.1"/>
    </source>
</evidence>
<protein>
    <submittedName>
        <fullName evidence="3">Lipase 1</fullName>
    </submittedName>
</protein>
<dbReference type="InterPro" id="IPR029058">
    <property type="entry name" value="AB_hydrolase_fold"/>
</dbReference>
<dbReference type="PANTHER" id="PTHR34853">
    <property type="match status" value="1"/>
</dbReference>
<organism evidence="3 4">
    <name type="scientific">Talaromyces proteolyticus</name>
    <dbReference type="NCBI Taxonomy" id="1131652"/>
    <lineage>
        <taxon>Eukaryota</taxon>
        <taxon>Fungi</taxon>
        <taxon>Dikarya</taxon>
        <taxon>Ascomycota</taxon>
        <taxon>Pezizomycotina</taxon>
        <taxon>Eurotiomycetes</taxon>
        <taxon>Eurotiomycetidae</taxon>
        <taxon>Eurotiales</taxon>
        <taxon>Trichocomaceae</taxon>
        <taxon>Talaromyces</taxon>
        <taxon>Talaromyces sect. Bacilispori</taxon>
    </lineage>
</organism>
<dbReference type="GO" id="GO:0004806">
    <property type="term" value="F:triacylglycerol lipase activity"/>
    <property type="evidence" value="ECO:0007669"/>
    <property type="project" value="UniProtKB-UniRule"/>
</dbReference>
<dbReference type="GO" id="GO:0016042">
    <property type="term" value="P:lipid catabolic process"/>
    <property type="evidence" value="ECO:0007669"/>
    <property type="project" value="UniProtKB-UniRule"/>
</dbReference>
<dbReference type="Pfam" id="PF03583">
    <property type="entry name" value="LIP"/>
    <property type="match status" value="1"/>
</dbReference>
<accession>A0AAD4L0X8</accession>